<dbReference type="EMBL" id="JAVFWL010000002">
    <property type="protein sequence ID" value="KAK6737828.1"/>
    <property type="molecule type" value="Genomic_DNA"/>
</dbReference>
<evidence type="ECO:0008006" key="9">
    <source>
        <dbReference type="Google" id="ProtNLM"/>
    </source>
</evidence>
<feature type="compositionally biased region" description="Polar residues" evidence="5">
    <location>
        <begin position="194"/>
        <end position="204"/>
    </location>
</feature>
<evidence type="ECO:0000256" key="4">
    <source>
        <dbReference type="SAM" id="Coils"/>
    </source>
</evidence>
<reference evidence="7 8" key="1">
    <citation type="submission" date="2023-08" db="EMBL/GenBank/DDBJ databases">
        <title>A Necator americanus chromosomal reference genome.</title>
        <authorList>
            <person name="Ilik V."/>
            <person name="Petrzelkova K.J."/>
            <person name="Pardy F."/>
            <person name="Fuh T."/>
            <person name="Niatou-Singa F.S."/>
            <person name="Gouil Q."/>
            <person name="Baker L."/>
            <person name="Ritchie M.E."/>
            <person name="Jex A.R."/>
            <person name="Gazzola D."/>
            <person name="Li H."/>
            <person name="Toshio Fujiwara R."/>
            <person name="Zhan B."/>
            <person name="Aroian R.V."/>
            <person name="Pafco B."/>
            <person name="Schwarz E.M."/>
        </authorList>
    </citation>
    <scope>NUCLEOTIDE SEQUENCE [LARGE SCALE GENOMIC DNA]</scope>
    <source>
        <strain evidence="7 8">Aroian</strain>
        <tissue evidence="7">Whole animal</tissue>
    </source>
</reference>
<feature type="compositionally biased region" description="Basic and acidic residues" evidence="5">
    <location>
        <begin position="253"/>
        <end position="270"/>
    </location>
</feature>
<keyword evidence="2" id="KW-0479">Metal-binding</keyword>
<evidence type="ECO:0000256" key="6">
    <source>
        <dbReference type="SAM" id="Phobius"/>
    </source>
</evidence>
<dbReference type="PANTHER" id="PTHR46458:SF5">
    <property type="entry name" value="GLOBIN FAMILY PROFILE DOMAIN-CONTAINING PROTEIN"/>
    <property type="match status" value="1"/>
</dbReference>
<name>A0ABR1CJI1_NECAM</name>
<dbReference type="InterPro" id="IPR012292">
    <property type="entry name" value="Globin/Proto"/>
</dbReference>
<keyword evidence="1" id="KW-0349">Heme</keyword>
<comment type="caution">
    <text evidence="7">The sequence shown here is derived from an EMBL/GenBank/DDBJ whole genome shotgun (WGS) entry which is preliminary data.</text>
</comment>
<dbReference type="InterPro" id="IPR050532">
    <property type="entry name" value="Globin-like_OT"/>
</dbReference>
<organism evidence="7 8">
    <name type="scientific">Necator americanus</name>
    <name type="common">Human hookworm</name>
    <dbReference type="NCBI Taxonomy" id="51031"/>
    <lineage>
        <taxon>Eukaryota</taxon>
        <taxon>Metazoa</taxon>
        <taxon>Ecdysozoa</taxon>
        <taxon>Nematoda</taxon>
        <taxon>Chromadorea</taxon>
        <taxon>Rhabditida</taxon>
        <taxon>Rhabditina</taxon>
        <taxon>Rhabditomorpha</taxon>
        <taxon>Strongyloidea</taxon>
        <taxon>Ancylostomatidae</taxon>
        <taxon>Bunostominae</taxon>
        <taxon>Necator</taxon>
    </lineage>
</organism>
<evidence type="ECO:0000313" key="7">
    <source>
        <dbReference type="EMBL" id="KAK6737828.1"/>
    </source>
</evidence>
<feature type="transmembrane region" description="Helical" evidence="6">
    <location>
        <begin position="438"/>
        <end position="459"/>
    </location>
</feature>
<feature type="compositionally biased region" description="Basic residues" evidence="5">
    <location>
        <begin position="271"/>
        <end position="284"/>
    </location>
</feature>
<feature type="coiled-coil region" evidence="4">
    <location>
        <begin position="355"/>
        <end position="382"/>
    </location>
</feature>
<evidence type="ECO:0000313" key="8">
    <source>
        <dbReference type="Proteomes" id="UP001303046"/>
    </source>
</evidence>
<evidence type="ECO:0000256" key="3">
    <source>
        <dbReference type="ARBA" id="ARBA00023004"/>
    </source>
</evidence>
<keyword evidence="6" id="KW-1133">Transmembrane helix</keyword>
<feature type="compositionally biased region" description="Basic and acidic residues" evidence="5">
    <location>
        <begin position="285"/>
        <end position="301"/>
    </location>
</feature>
<feature type="transmembrane region" description="Helical" evidence="6">
    <location>
        <begin position="409"/>
        <end position="432"/>
    </location>
</feature>
<evidence type="ECO:0000256" key="1">
    <source>
        <dbReference type="ARBA" id="ARBA00022617"/>
    </source>
</evidence>
<gene>
    <name evidence="7" type="primary">Necator_chrII.g7920</name>
    <name evidence="7" type="ORF">RB195_020126</name>
</gene>
<feature type="region of interest" description="Disordered" evidence="5">
    <location>
        <begin position="555"/>
        <end position="586"/>
    </location>
</feature>
<feature type="transmembrane region" description="Helical" evidence="6">
    <location>
        <begin position="503"/>
        <end position="524"/>
    </location>
</feature>
<protein>
    <recommendedName>
        <fullName evidence="9">Globin family profile domain-containing protein</fullName>
    </recommendedName>
</protein>
<feature type="region of interest" description="Disordered" evidence="5">
    <location>
        <begin position="1"/>
        <end position="34"/>
    </location>
</feature>
<evidence type="ECO:0000256" key="5">
    <source>
        <dbReference type="SAM" id="MobiDB-lite"/>
    </source>
</evidence>
<keyword evidence="8" id="KW-1185">Reference proteome</keyword>
<feature type="compositionally biased region" description="Basic residues" evidence="5">
    <location>
        <begin position="562"/>
        <end position="583"/>
    </location>
</feature>
<dbReference type="Proteomes" id="UP001303046">
    <property type="component" value="Unassembled WGS sequence"/>
</dbReference>
<dbReference type="Gene3D" id="1.10.490.10">
    <property type="entry name" value="Globins"/>
    <property type="match status" value="1"/>
</dbReference>
<keyword evidence="6" id="KW-0812">Transmembrane</keyword>
<dbReference type="PANTHER" id="PTHR46458">
    <property type="entry name" value="BLR2807 PROTEIN"/>
    <property type="match status" value="1"/>
</dbReference>
<feature type="compositionally biased region" description="Basic residues" evidence="5">
    <location>
        <begin position="302"/>
        <end position="320"/>
    </location>
</feature>
<evidence type="ECO:0000256" key="2">
    <source>
        <dbReference type="ARBA" id="ARBA00022723"/>
    </source>
</evidence>
<keyword evidence="4" id="KW-0175">Coiled coil</keyword>
<keyword evidence="6" id="KW-0472">Membrane</keyword>
<feature type="region of interest" description="Disordered" evidence="5">
    <location>
        <begin position="194"/>
        <end position="327"/>
    </location>
</feature>
<accession>A0ABR1CJI1</accession>
<keyword evidence="3" id="KW-0408">Iron</keyword>
<dbReference type="InterPro" id="IPR009050">
    <property type="entry name" value="Globin-like_sf"/>
</dbReference>
<sequence>MGSSAGAKQSPPPAPSKGGGDGESPAAEAPTVDSRLPYPNFRELFTLKNYWKTIRRNDKDCGKILLAKYLNQHPESTSLYPKLKNIDGATVDVSCNNPGFETVAANYLKVFDDVISAVEEKPGDVQPACDRLIAVGKMHRTKVSDMQNSAFQDMEEPFLNMVKEALQDRFNEKAEGLYRKFFQFCLKYLSSVQMTSNPQPTSSVPKAENKKDESPKNLLASNAAIKKDENPMILSAPKSQNKKDENPDVLSNLKEEEEKEERKSRGEKSRLSCKRKKVKGRRKSLKDQSQEVPRSPKEEKQKKRKKSRGKKSKLSCKRKKENGQRKPLKDQCQVFALDDVPTPSRTPRSSLSLTVSQRLEAIEAAERDIEKEMQEIVKEKQKIWQFWRNTKTQPLSRYLLTLPPLNSSLLLVLLCCAIKIIFCLYILSMLLHSYDSPLMYLLCFIVIHIGSTFATVELLIMRTKKVLWLCALVDATVILIVLVLLAIISTTKEGEGIVPVERVAGVSIVIGFLELLCLVHYYHIQYTIPAAKKSIKKVRREVELPCTCRIEQSEDVNSSTKRSTRSRRSQKSRKRSRSSRRRHSVELERPTRYEPCYCSCERERRVREIPIRKVSHEGPHEYREVPRGYTRCEYSCSCSSPPMRYVRNPYTGEIRRLSHSSL</sequence>
<dbReference type="SUPFAM" id="SSF46458">
    <property type="entry name" value="Globin-like"/>
    <property type="match status" value="1"/>
</dbReference>
<proteinExistence type="predicted"/>
<feature type="transmembrane region" description="Helical" evidence="6">
    <location>
        <begin position="466"/>
        <end position="488"/>
    </location>
</feature>